<keyword evidence="11" id="KW-1185">Reference proteome</keyword>
<dbReference type="GO" id="GO:0000287">
    <property type="term" value="F:magnesium ion binding"/>
    <property type="evidence" value="ECO:0007669"/>
    <property type="project" value="UniProtKB-UniRule"/>
</dbReference>
<feature type="binding site" evidence="8">
    <location>
        <position position="6"/>
    </location>
    <ligand>
        <name>Mg(2+)</name>
        <dbReference type="ChEBI" id="CHEBI:18420"/>
    </ligand>
</feature>
<evidence type="ECO:0000259" key="9">
    <source>
        <dbReference type="Pfam" id="PF01850"/>
    </source>
</evidence>
<evidence type="ECO:0000313" key="10">
    <source>
        <dbReference type="EMBL" id="TVV72758.1"/>
    </source>
</evidence>
<dbReference type="InterPro" id="IPR050556">
    <property type="entry name" value="Type_II_TA_system_RNase"/>
</dbReference>
<evidence type="ECO:0000256" key="5">
    <source>
        <dbReference type="ARBA" id="ARBA00022801"/>
    </source>
</evidence>
<dbReference type="Proteomes" id="UP000318681">
    <property type="component" value="Unassembled WGS sequence"/>
</dbReference>
<dbReference type="InterPro" id="IPR002716">
    <property type="entry name" value="PIN_dom"/>
</dbReference>
<evidence type="ECO:0000256" key="6">
    <source>
        <dbReference type="ARBA" id="ARBA00022842"/>
    </source>
</evidence>
<evidence type="ECO:0000256" key="2">
    <source>
        <dbReference type="ARBA" id="ARBA00022649"/>
    </source>
</evidence>
<keyword evidence="6 8" id="KW-0460">Magnesium</keyword>
<dbReference type="Pfam" id="PF01850">
    <property type="entry name" value="PIN"/>
    <property type="match status" value="1"/>
</dbReference>
<dbReference type="GO" id="GO:0016787">
    <property type="term" value="F:hydrolase activity"/>
    <property type="evidence" value="ECO:0007669"/>
    <property type="project" value="UniProtKB-KW"/>
</dbReference>
<protein>
    <recommendedName>
        <fullName evidence="8">Ribonuclease VapC</fullName>
        <shortName evidence="8">RNase VapC</shortName>
        <ecNumber evidence="8">3.1.-.-</ecNumber>
    </recommendedName>
    <alternativeName>
        <fullName evidence="8">Toxin VapC</fullName>
    </alternativeName>
</protein>
<keyword evidence="4 8" id="KW-0479">Metal-binding</keyword>
<reference evidence="10 11" key="1">
    <citation type="submission" date="2019-07" db="EMBL/GenBank/DDBJ databases">
        <title>Sphingomonas solaris sp. nov., isolated from a solar panel from Boston, Massachusetts.</title>
        <authorList>
            <person name="Tanner K."/>
            <person name="Pascual J."/>
            <person name="Mancuso C."/>
            <person name="Pereto J."/>
            <person name="Khalil A."/>
            <person name="Vilanova C."/>
        </authorList>
    </citation>
    <scope>NUCLEOTIDE SEQUENCE [LARGE SCALE GENOMIC DNA]</scope>
    <source>
        <strain evidence="10 11">R4DWN</strain>
    </source>
</reference>
<comment type="function">
    <text evidence="8">Toxic component of a toxin-antitoxin (TA) system. An RNase.</text>
</comment>
<evidence type="ECO:0000256" key="4">
    <source>
        <dbReference type="ARBA" id="ARBA00022723"/>
    </source>
</evidence>
<evidence type="ECO:0000256" key="1">
    <source>
        <dbReference type="ARBA" id="ARBA00001946"/>
    </source>
</evidence>
<dbReference type="AlphaFoldDB" id="A0A558R098"/>
<dbReference type="EMBL" id="VNIM01000057">
    <property type="protein sequence ID" value="TVV72758.1"/>
    <property type="molecule type" value="Genomic_DNA"/>
</dbReference>
<proteinExistence type="inferred from homology"/>
<keyword evidence="2 8" id="KW-1277">Toxin-antitoxin system</keyword>
<evidence type="ECO:0000256" key="8">
    <source>
        <dbReference type="HAMAP-Rule" id="MF_00265"/>
    </source>
</evidence>
<comment type="caution">
    <text evidence="10">The sequence shown here is derived from an EMBL/GenBank/DDBJ whole genome shotgun (WGS) entry which is preliminary data.</text>
</comment>
<comment type="cofactor">
    <cofactor evidence="1 8">
        <name>Mg(2+)</name>
        <dbReference type="ChEBI" id="CHEBI:18420"/>
    </cofactor>
</comment>
<organism evidence="10 11">
    <name type="scientific">Alterirhizorhabdus solaris</name>
    <dbReference type="NCBI Taxonomy" id="2529389"/>
    <lineage>
        <taxon>Bacteria</taxon>
        <taxon>Pseudomonadati</taxon>
        <taxon>Pseudomonadota</taxon>
        <taxon>Alphaproteobacteria</taxon>
        <taxon>Sphingomonadales</taxon>
        <taxon>Rhizorhabdaceae</taxon>
        <taxon>Alterirhizorhabdus</taxon>
    </lineage>
</organism>
<evidence type="ECO:0000313" key="11">
    <source>
        <dbReference type="Proteomes" id="UP000318681"/>
    </source>
</evidence>
<dbReference type="SUPFAM" id="SSF88723">
    <property type="entry name" value="PIN domain-like"/>
    <property type="match status" value="1"/>
</dbReference>
<dbReference type="HAMAP" id="MF_00265">
    <property type="entry name" value="VapC_Nob1"/>
    <property type="match status" value="1"/>
</dbReference>
<keyword evidence="5 8" id="KW-0378">Hydrolase</keyword>
<name>A0A558R098_9SPHN</name>
<comment type="similarity">
    <text evidence="7 8">Belongs to the PINc/VapC protein family.</text>
</comment>
<dbReference type="GO" id="GO:0090729">
    <property type="term" value="F:toxin activity"/>
    <property type="evidence" value="ECO:0007669"/>
    <property type="project" value="UniProtKB-KW"/>
</dbReference>
<dbReference type="EC" id="3.1.-.-" evidence="8"/>
<dbReference type="Gene3D" id="3.40.50.1010">
    <property type="entry name" value="5'-nuclease"/>
    <property type="match status" value="1"/>
</dbReference>
<accession>A0A558R098</accession>
<feature type="domain" description="PIN" evidence="9">
    <location>
        <begin position="14"/>
        <end position="124"/>
    </location>
</feature>
<evidence type="ECO:0000256" key="7">
    <source>
        <dbReference type="ARBA" id="ARBA00038093"/>
    </source>
</evidence>
<dbReference type="PANTHER" id="PTHR33653">
    <property type="entry name" value="RIBONUCLEASE VAPC2"/>
    <property type="match status" value="1"/>
</dbReference>
<dbReference type="InterPro" id="IPR029060">
    <property type="entry name" value="PIN-like_dom_sf"/>
</dbReference>
<keyword evidence="8" id="KW-0800">Toxin</keyword>
<dbReference type="InterPro" id="IPR022907">
    <property type="entry name" value="VapC_family"/>
</dbReference>
<evidence type="ECO:0000256" key="3">
    <source>
        <dbReference type="ARBA" id="ARBA00022722"/>
    </source>
</evidence>
<dbReference type="OrthoDB" id="9796690at2"/>
<dbReference type="PANTHER" id="PTHR33653:SF1">
    <property type="entry name" value="RIBONUCLEASE VAPC2"/>
    <property type="match status" value="1"/>
</dbReference>
<dbReference type="GO" id="GO:0004540">
    <property type="term" value="F:RNA nuclease activity"/>
    <property type="evidence" value="ECO:0007669"/>
    <property type="project" value="InterPro"/>
</dbReference>
<dbReference type="RefSeq" id="WP_145152946.1">
    <property type="nucleotide sequence ID" value="NZ_VNIM01000057.1"/>
</dbReference>
<keyword evidence="3 8" id="KW-0540">Nuclease</keyword>
<gene>
    <name evidence="8" type="primary">vapC</name>
    <name evidence="10" type="ORF">FOY91_13590</name>
</gene>
<sequence>MLHLLDIDTASYIIKRGSEALADRLRQLDPADVAISAVTGAELVYGLKRIDPAHRLHALVGQFLDTIQILPWTGAAADHYADIRHQLTTEGQPIGDMDMMIAGHALALRATLVTNNQRHFSRLAAPLLLENWIE</sequence>
<feature type="binding site" evidence="8">
    <location>
        <position position="98"/>
    </location>
    <ligand>
        <name>Mg(2+)</name>
        <dbReference type="ChEBI" id="CHEBI:18420"/>
    </ligand>
</feature>